<dbReference type="AlphaFoldDB" id="A0A5P2C6Q3"/>
<dbReference type="Proteomes" id="UP000322927">
    <property type="component" value="Chromosome"/>
</dbReference>
<dbReference type="InterPro" id="IPR009959">
    <property type="entry name" value="Cyclase_SnoaL-like"/>
</dbReference>
<dbReference type="PANTHER" id="PTHR38436:SF1">
    <property type="entry name" value="ESTER CYCLASE"/>
    <property type="match status" value="1"/>
</dbReference>
<dbReference type="OrthoDB" id="9182871at2"/>
<dbReference type="EMBL" id="CP029192">
    <property type="protein sequence ID" value="QES38396.1"/>
    <property type="molecule type" value="Genomic_DNA"/>
</dbReference>
<dbReference type="PANTHER" id="PTHR38436">
    <property type="entry name" value="POLYKETIDE CYCLASE SNOAL-LIKE DOMAIN"/>
    <property type="match status" value="1"/>
</dbReference>
<dbReference type="RefSeq" id="WP_150220586.1">
    <property type="nucleotide sequence ID" value="NZ_CP029192.1"/>
</dbReference>
<reference evidence="1 2" key="1">
    <citation type="submission" date="2018-05" db="EMBL/GenBank/DDBJ databases">
        <title>Streptomyces venezuelae.</title>
        <authorList>
            <person name="Kim W."/>
            <person name="Lee N."/>
            <person name="Cho B.-K."/>
        </authorList>
    </citation>
    <scope>NUCLEOTIDE SEQUENCE [LARGE SCALE GENOMIC DNA]</scope>
    <source>
        <strain evidence="1 2">ATCC 14584</strain>
    </source>
</reference>
<proteinExistence type="predicted"/>
<organism evidence="1 2">
    <name type="scientific">Streptomyces venezuelae</name>
    <dbReference type="NCBI Taxonomy" id="54571"/>
    <lineage>
        <taxon>Bacteria</taxon>
        <taxon>Bacillati</taxon>
        <taxon>Actinomycetota</taxon>
        <taxon>Actinomycetes</taxon>
        <taxon>Kitasatosporales</taxon>
        <taxon>Streptomycetaceae</taxon>
        <taxon>Streptomyces</taxon>
    </lineage>
</organism>
<sequence length="149" mass="15834">MPADLAARNKDTFGRLHAAMNSRDKEAVDHAVDEFFAPDVRIGTPAPTGTAGKQAMKDVWGLLLRAFPDLHVAVQDVIAEGDKVVCRNTVTGTHQGPYLGVAATGKSVSYEEIVIARFVDGRVAETWAVVDVLSVMRQIGAMSGRGGTA</sequence>
<dbReference type="InterPro" id="IPR032710">
    <property type="entry name" value="NTF2-like_dom_sf"/>
</dbReference>
<dbReference type="SUPFAM" id="SSF54427">
    <property type="entry name" value="NTF2-like"/>
    <property type="match status" value="1"/>
</dbReference>
<accession>A0A5P2C6Q3</accession>
<dbReference type="Gene3D" id="3.10.450.50">
    <property type="match status" value="1"/>
</dbReference>
<gene>
    <name evidence="1" type="ORF">DEJ48_37690</name>
</gene>
<evidence type="ECO:0000313" key="2">
    <source>
        <dbReference type="Proteomes" id="UP000322927"/>
    </source>
</evidence>
<protein>
    <submittedName>
        <fullName evidence="1">Ester cyclase</fullName>
    </submittedName>
</protein>
<dbReference type="Pfam" id="PF07366">
    <property type="entry name" value="SnoaL"/>
    <property type="match status" value="1"/>
</dbReference>
<dbReference type="GO" id="GO:0030638">
    <property type="term" value="P:polyketide metabolic process"/>
    <property type="evidence" value="ECO:0007669"/>
    <property type="project" value="InterPro"/>
</dbReference>
<name>A0A5P2C6Q3_STRVZ</name>
<evidence type="ECO:0000313" key="1">
    <source>
        <dbReference type="EMBL" id="QES38396.1"/>
    </source>
</evidence>